<dbReference type="PANTHER" id="PTHR13246">
    <property type="entry name" value="ENDO BETA N-ACETYLGLUCOSAMINIDASE"/>
    <property type="match status" value="1"/>
</dbReference>
<protein>
    <submittedName>
        <fullName evidence="3">Cytosolic endo-beta-N-acetylglucosaminidase-like</fullName>
    </submittedName>
</protein>
<dbReference type="Proteomes" id="UP000694865">
    <property type="component" value="Unplaced"/>
</dbReference>
<dbReference type="InterPro" id="IPR005201">
    <property type="entry name" value="TIM_ENGase"/>
</dbReference>
<dbReference type="Pfam" id="PF03644">
    <property type="entry name" value="Glyco_hydro_85"/>
    <property type="match status" value="1"/>
</dbReference>
<feature type="domain" description="Cytosolic endo-beta-N-acetylglucosaminidase TIM barrel" evidence="1">
    <location>
        <begin position="74"/>
        <end position="226"/>
    </location>
</feature>
<dbReference type="InterPro" id="IPR032979">
    <property type="entry name" value="ENGase"/>
</dbReference>
<name>A0ABM0MUP0_SACKO</name>
<evidence type="ECO:0000259" key="1">
    <source>
        <dbReference type="Pfam" id="PF03644"/>
    </source>
</evidence>
<accession>A0ABM0MUP0</accession>
<dbReference type="Gene3D" id="3.20.20.80">
    <property type="entry name" value="Glycosidases"/>
    <property type="match status" value="1"/>
</dbReference>
<reference evidence="3" key="1">
    <citation type="submission" date="2025-08" db="UniProtKB">
        <authorList>
            <consortium name="RefSeq"/>
        </authorList>
    </citation>
    <scope>IDENTIFICATION</scope>
    <source>
        <tissue evidence="3">Testes</tissue>
    </source>
</reference>
<dbReference type="PANTHER" id="PTHR13246:SF1">
    <property type="entry name" value="CYTOSOLIC ENDO-BETA-N-ACETYLGLUCOSAMINIDASE"/>
    <property type="match status" value="1"/>
</dbReference>
<organism evidence="2 3">
    <name type="scientific">Saccoglossus kowalevskii</name>
    <name type="common">Acorn worm</name>
    <dbReference type="NCBI Taxonomy" id="10224"/>
    <lineage>
        <taxon>Eukaryota</taxon>
        <taxon>Metazoa</taxon>
        <taxon>Hemichordata</taxon>
        <taxon>Enteropneusta</taxon>
        <taxon>Harrimaniidae</taxon>
        <taxon>Saccoglossus</taxon>
    </lineage>
</organism>
<dbReference type="GeneID" id="102805824"/>
<gene>
    <name evidence="3" type="primary">LOC102805824</name>
</gene>
<evidence type="ECO:0000313" key="3">
    <source>
        <dbReference type="RefSeq" id="XP_006823731.1"/>
    </source>
</evidence>
<evidence type="ECO:0000313" key="2">
    <source>
        <dbReference type="Proteomes" id="UP000694865"/>
    </source>
</evidence>
<keyword evidence="2" id="KW-1185">Reference proteome</keyword>
<dbReference type="RefSeq" id="XP_006823731.1">
    <property type="nucleotide sequence ID" value="XM_006823668.1"/>
</dbReference>
<sequence length="304" mass="35422">MVDDPNRETLANFEPGTTEPICQPLKTLESVLSWQPGDDCFNIATQALVKNNVEKKVRPHTLVCHDMAGGYLLDRFVQGADSSEYYRHYHWQYLDSFIYFSHYFVTIPPPGWTNAAHKHGVLMLGTFITEWDDGLERCKAFLKDEDTYKSLADKMVAITKFYNFDGWLVNIENKIEPEKVKNLLGFVEYLTVELHREIPNSKVIWYDSVIEDGSLKWQDQLNDKNRYLGISKFIVTTLYIKLPVLQFVQAIAKMWILKAQHICSIPMLYTVFLKLHLQVKKMVSRFCLVFQRALYIEIQMCKAS</sequence>
<proteinExistence type="predicted"/>